<comment type="similarity">
    <text evidence="1">Belongs to the bacterial solute-binding protein 5 family.</text>
</comment>
<dbReference type="Proteomes" id="UP001596417">
    <property type="component" value="Unassembled WGS sequence"/>
</dbReference>
<dbReference type="RefSeq" id="WP_248905162.1">
    <property type="nucleotide sequence ID" value="NZ_CP109979.1"/>
</dbReference>
<name>A0ABD5YJ29_9EURY</name>
<gene>
    <name evidence="6" type="ORF">ACFQL7_04705</name>
</gene>
<accession>A0ABD5YJ29</accession>
<dbReference type="EMBL" id="JBHTAX010000001">
    <property type="protein sequence ID" value="MFC7189215.1"/>
    <property type="molecule type" value="Genomic_DNA"/>
</dbReference>
<dbReference type="InterPro" id="IPR000914">
    <property type="entry name" value="SBP_5_dom"/>
</dbReference>
<feature type="region of interest" description="Disordered" evidence="4">
    <location>
        <begin position="493"/>
        <end position="515"/>
    </location>
</feature>
<evidence type="ECO:0000256" key="1">
    <source>
        <dbReference type="ARBA" id="ARBA00005695"/>
    </source>
</evidence>
<dbReference type="SUPFAM" id="SSF53850">
    <property type="entry name" value="Periplasmic binding protein-like II"/>
    <property type="match status" value="1"/>
</dbReference>
<keyword evidence="2" id="KW-0813">Transport</keyword>
<dbReference type="PANTHER" id="PTHR30290:SF9">
    <property type="entry name" value="OLIGOPEPTIDE-BINDING PROTEIN APPA"/>
    <property type="match status" value="1"/>
</dbReference>
<evidence type="ECO:0000259" key="5">
    <source>
        <dbReference type="Pfam" id="PF00496"/>
    </source>
</evidence>
<dbReference type="GO" id="GO:0042597">
    <property type="term" value="C:periplasmic space"/>
    <property type="evidence" value="ECO:0007669"/>
    <property type="project" value="UniProtKB-ARBA"/>
</dbReference>
<dbReference type="Gene3D" id="3.90.76.10">
    <property type="entry name" value="Dipeptide-binding Protein, Domain 1"/>
    <property type="match status" value="1"/>
</dbReference>
<dbReference type="Gene3D" id="3.40.190.10">
    <property type="entry name" value="Periplasmic binding protein-like II"/>
    <property type="match status" value="1"/>
</dbReference>
<sequence>MVEKATSHRDILNRRQFVGLVGVSGAAALAGCTFGNNGGDGGGGENGRHTSYTNIIPKNMQWNPSNPSKLAEISGQVLFDAFAKYNFATSEFKPYAISDWEYGGNTFKMTIRDGLTWANGDDVTSADVATQLRIGLHTGETYADYTDSIETPDDKTVVMKFNSTINKKIVQFQILSGRFVRQKKSVFGEYLEKIKKNKKEGIRELQEFAWQEPIASGPFEFDSAGQQQLLLTLRDDHPDSKKINFGEYVFVYKDGNEAVQQALQNQTIDSAFSLFMPTRIVEELPDSVKQIQLPGNWGYGLVPNHSHRHAGDRAVRQAIQYVINRKQVMNNVSADSKQVPEIPIGIASSNQKQWLGDAMSSFETYGVDSSQTKKAAAVLKEAGYSKQGGTWTDKDGTAVKLPILVPSDWTDWNTATQTIVDQLTSFGFEATVDGRSFGNLQGNIWPNGDYAISAGGWLDGAPQGAYPYFSLHHQLVKNFRGFTYNYPAADQSRGGSRNDVTVPSRTGSGTMTVNPSKRLNEMATNTEEAKIKEIVVEQAWVTNQDLPMIPVLEKLEQTFLTAGDKWDIPKPDADVAQVRWANTWLPRMGEMKYTGN</sequence>
<dbReference type="Pfam" id="PF00496">
    <property type="entry name" value="SBP_bac_5"/>
    <property type="match status" value="1"/>
</dbReference>
<evidence type="ECO:0000313" key="7">
    <source>
        <dbReference type="Proteomes" id="UP001596417"/>
    </source>
</evidence>
<dbReference type="Gene3D" id="3.10.105.10">
    <property type="entry name" value="Dipeptide-binding Protein, Domain 3"/>
    <property type="match status" value="1"/>
</dbReference>
<dbReference type="InterPro" id="IPR039424">
    <property type="entry name" value="SBP_5"/>
</dbReference>
<evidence type="ECO:0000313" key="6">
    <source>
        <dbReference type="EMBL" id="MFC7189215.1"/>
    </source>
</evidence>
<proteinExistence type="inferred from homology"/>
<evidence type="ECO:0000256" key="4">
    <source>
        <dbReference type="SAM" id="MobiDB-lite"/>
    </source>
</evidence>
<keyword evidence="7" id="KW-1185">Reference proteome</keyword>
<protein>
    <submittedName>
        <fullName evidence="6">ABC transporter substrate-binding protein</fullName>
    </submittedName>
</protein>
<organism evidence="6 7">
    <name type="scientific">Halocatena marina</name>
    <dbReference type="NCBI Taxonomy" id="2934937"/>
    <lineage>
        <taxon>Archaea</taxon>
        <taxon>Methanobacteriati</taxon>
        <taxon>Methanobacteriota</taxon>
        <taxon>Stenosarchaea group</taxon>
        <taxon>Halobacteria</taxon>
        <taxon>Halobacteriales</taxon>
        <taxon>Natronomonadaceae</taxon>
        <taxon>Halocatena</taxon>
    </lineage>
</organism>
<dbReference type="PROSITE" id="PS51257">
    <property type="entry name" value="PROKAR_LIPOPROTEIN"/>
    <property type="match status" value="1"/>
</dbReference>
<dbReference type="AlphaFoldDB" id="A0ABD5YJ29"/>
<keyword evidence="3" id="KW-0732">Signal</keyword>
<evidence type="ECO:0000256" key="3">
    <source>
        <dbReference type="ARBA" id="ARBA00022729"/>
    </source>
</evidence>
<dbReference type="PANTHER" id="PTHR30290">
    <property type="entry name" value="PERIPLASMIC BINDING COMPONENT OF ABC TRANSPORTER"/>
    <property type="match status" value="1"/>
</dbReference>
<reference evidence="6 7" key="1">
    <citation type="journal article" date="2019" name="Int. J. Syst. Evol. Microbiol.">
        <title>The Global Catalogue of Microorganisms (GCM) 10K type strain sequencing project: providing services to taxonomists for standard genome sequencing and annotation.</title>
        <authorList>
            <consortium name="The Broad Institute Genomics Platform"/>
            <consortium name="The Broad Institute Genome Sequencing Center for Infectious Disease"/>
            <person name="Wu L."/>
            <person name="Ma J."/>
        </authorList>
    </citation>
    <scope>NUCLEOTIDE SEQUENCE [LARGE SCALE GENOMIC DNA]</scope>
    <source>
        <strain evidence="6 7">RDMS1</strain>
    </source>
</reference>
<evidence type="ECO:0000256" key="2">
    <source>
        <dbReference type="ARBA" id="ARBA00022448"/>
    </source>
</evidence>
<feature type="domain" description="Solute-binding protein family 5" evidence="5">
    <location>
        <begin position="98"/>
        <end position="470"/>
    </location>
</feature>
<dbReference type="GeneID" id="76198783"/>
<comment type="caution">
    <text evidence="6">The sequence shown here is derived from an EMBL/GenBank/DDBJ whole genome shotgun (WGS) entry which is preliminary data.</text>
</comment>